<evidence type="ECO:0000313" key="4">
    <source>
        <dbReference type="Proteomes" id="UP000313359"/>
    </source>
</evidence>
<feature type="region of interest" description="Disordered" evidence="1">
    <location>
        <begin position="372"/>
        <end position="391"/>
    </location>
</feature>
<dbReference type="PROSITE" id="PS00109">
    <property type="entry name" value="PROTEIN_KINASE_TYR"/>
    <property type="match status" value="1"/>
</dbReference>
<dbReference type="PANTHER" id="PTHR38248">
    <property type="entry name" value="FUNK1 6"/>
    <property type="match status" value="1"/>
</dbReference>
<evidence type="ECO:0000259" key="2">
    <source>
        <dbReference type="Pfam" id="PF17667"/>
    </source>
</evidence>
<reference evidence="3" key="1">
    <citation type="journal article" date="2018" name="Genome Biol. Evol.">
        <title>Genomics and development of Lentinus tigrinus, a white-rot wood-decaying mushroom with dimorphic fruiting bodies.</title>
        <authorList>
            <person name="Wu B."/>
            <person name="Xu Z."/>
            <person name="Knudson A."/>
            <person name="Carlson A."/>
            <person name="Chen N."/>
            <person name="Kovaka S."/>
            <person name="LaButti K."/>
            <person name="Lipzen A."/>
            <person name="Pennachio C."/>
            <person name="Riley R."/>
            <person name="Schakwitz W."/>
            <person name="Umezawa K."/>
            <person name="Ohm R.A."/>
            <person name="Grigoriev I.V."/>
            <person name="Nagy L.G."/>
            <person name="Gibbons J."/>
            <person name="Hibbett D."/>
        </authorList>
    </citation>
    <scope>NUCLEOTIDE SEQUENCE [LARGE SCALE GENOMIC DNA]</scope>
    <source>
        <strain evidence="3">ALCF2SS1-6</strain>
    </source>
</reference>
<dbReference type="InterPro" id="IPR008266">
    <property type="entry name" value="Tyr_kinase_AS"/>
</dbReference>
<organism evidence="3 4">
    <name type="scientific">Lentinus tigrinus ALCF2SS1-6</name>
    <dbReference type="NCBI Taxonomy" id="1328759"/>
    <lineage>
        <taxon>Eukaryota</taxon>
        <taxon>Fungi</taxon>
        <taxon>Dikarya</taxon>
        <taxon>Basidiomycota</taxon>
        <taxon>Agaricomycotina</taxon>
        <taxon>Agaricomycetes</taxon>
        <taxon>Polyporales</taxon>
        <taxon>Polyporaceae</taxon>
        <taxon>Lentinus</taxon>
    </lineage>
</organism>
<feature type="non-terminal residue" evidence="3">
    <location>
        <position position="1"/>
    </location>
</feature>
<feature type="domain" description="Fungal-type protein kinase" evidence="2">
    <location>
        <begin position="125"/>
        <end position="564"/>
    </location>
</feature>
<dbReference type="GO" id="GO:0004672">
    <property type="term" value="F:protein kinase activity"/>
    <property type="evidence" value="ECO:0007669"/>
    <property type="project" value="InterPro"/>
</dbReference>
<dbReference type="Proteomes" id="UP000313359">
    <property type="component" value="Unassembled WGS sequence"/>
</dbReference>
<dbReference type="Gene3D" id="1.10.510.10">
    <property type="entry name" value="Transferase(Phosphotransferase) domain 1"/>
    <property type="match status" value="1"/>
</dbReference>
<keyword evidence="4" id="KW-1185">Reference proteome</keyword>
<dbReference type="AlphaFoldDB" id="A0A5C2RW17"/>
<feature type="compositionally biased region" description="Polar residues" evidence="1">
    <location>
        <begin position="372"/>
        <end position="381"/>
    </location>
</feature>
<dbReference type="InterPro" id="IPR011009">
    <property type="entry name" value="Kinase-like_dom_sf"/>
</dbReference>
<sequence length="663" mass="75570">WASELDSRIILVDIPLEDYLEELVPCSFIYEAAEVALNPNAFSNYQPGKGSLAVKCIPEVRAGLEALVSDFEEEVRLTFWESHDDSHDYRFPLSSNSVDHSKSSPDISVSFPGATDMNTTIKSSRWEVISMCIEAKDSESKDPFPTLESAKSDVQTIVRLARNARTLMLVHGFLYSFVLGIYGNTVRIARIDRTVCIVSRPFNLHENIDILKSFFWHFTHPIVGSPVVGCDPTIRCLTTAEDAWLQKHLSRTGVRRTSMDVFMTRRVEVYNDEGGTMVPYFVYQLVDVNPRLMSRSTMVWRAIKDTYEEDQRAEKNVKSCILKDSWRPLVRRPEIDFYRRIAGTISDEERWGLPKMVIGGDIGQLDTAGRTTLAGTSSETPSPAPPGYPHQFSTSLPWPQHQTVTCSITARSLHAHRERSHMRFVIEDVGRPLSEFRDTRELVMALRDAISYALTGHRLAWEKAGLLHRDISLGNILIVVEPNKAGFVGFLHDFDYSSMTEPAPDDLAPASTSYAPRDVDKPELRERTGTRYFMACELLRGGQSGVVHRVYHDLESYYWVLLWLILQHTHHNLGHAQLEEVFEFDDLSVALRKKTRWLWGGFWDEDDKLIVQDNAPLTDLMASFKRLVTEMCTNRYQSKVLTYQSVLDLFDHALAQPGWPIND</sequence>
<protein>
    <recommendedName>
        <fullName evidence="2">Fungal-type protein kinase domain-containing protein</fullName>
    </recommendedName>
</protein>
<dbReference type="PANTHER" id="PTHR38248:SF2">
    <property type="entry name" value="FUNK1 11"/>
    <property type="match status" value="1"/>
</dbReference>
<feature type="non-terminal residue" evidence="3">
    <location>
        <position position="663"/>
    </location>
</feature>
<accession>A0A5C2RW17</accession>
<name>A0A5C2RW17_9APHY</name>
<evidence type="ECO:0000256" key="1">
    <source>
        <dbReference type="SAM" id="MobiDB-lite"/>
    </source>
</evidence>
<evidence type="ECO:0000313" key="3">
    <source>
        <dbReference type="EMBL" id="RPD55000.1"/>
    </source>
</evidence>
<gene>
    <name evidence="3" type="ORF">L227DRAFT_484800</name>
</gene>
<dbReference type="EMBL" id="ML122299">
    <property type="protein sequence ID" value="RPD55000.1"/>
    <property type="molecule type" value="Genomic_DNA"/>
</dbReference>
<dbReference type="Pfam" id="PF17667">
    <property type="entry name" value="Pkinase_fungal"/>
    <property type="match status" value="1"/>
</dbReference>
<dbReference type="SUPFAM" id="SSF56112">
    <property type="entry name" value="Protein kinase-like (PK-like)"/>
    <property type="match status" value="1"/>
</dbReference>
<proteinExistence type="predicted"/>
<dbReference type="OrthoDB" id="2797568at2759"/>
<dbReference type="InterPro" id="IPR040976">
    <property type="entry name" value="Pkinase_fungal"/>
</dbReference>